<dbReference type="InterPro" id="IPR016024">
    <property type="entry name" value="ARM-type_fold"/>
</dbReference>
<evidence type="ECO:0000313" key="12">
    <source>
        <dbReference type="Proteomes" id="UP000735302"/>
    </source>
</evidence>
<feature type="compositionally biased region" description="Basic residues" evidence="9">
    <location>
        <begin position="186"/>
        <end position="195"/>
    </location>
</feature>
<dbReference type="GO" id="GO:0016251">
    <property type="term" value="F:RNA polymerase II general transcription initiation factor activity"/>
    <property type="evidence" value="ECO:0007669"/>
    <property type="project" value="InterPro"/>
</dbReference>
<dbReference type="Gene3D" id="1.25.40.770">
    <property type="entry name" value="TAF6, C-terminal HEAT repeat domain"/>
    <property type="match status" value="1"/>
</dbReference>
<comment type="similarity">
    <text evidence="2">Belongs to the TAF6 family.</text>
</comment>
<keyword evidence="7" id="KW-0539">Nucleus</keyword>
<dbReference type="FunFam" id="1.25.40.770:FF:000001">
    <property type="entry name" value="Transcription initiation factor TFIID subunit 6"/>
    <property type="match status" value="1"/>
</dbReference>
<evidence type="ECO:0000259" key="10">
    <source>
        <dbReference type="SMART" id="SM00803"/>
    </source>
</evidence>
<comment type="subcellular location">
    <subcellularLocation>
        <location evidence="1">Nucleus</location>
    </subcellularLocation>
</comment>
<dbReference type="InterPro" id="IPR009072">
    <property type="entry name" value="Histone-fold"/>
</dbReference>
<organism evidence="11 12">
    <name type="scientific">Plakobranchus ocellatus</name>
    <dbReference type="NCBI Taxonomy" id="259542"/>
    <lineage>
        <taxon>Eukaryota</taxon>
        <taxon>Metazoa</taxon>
        <taxon>Spiralia</taxon>
        <taxon>Lophotrochozoa</taxon>
        <taxon>Mollusca</taxon>
        <taxon>Gastropoda</taxon>
        <taxon>Heterobranchia</taxon>
        <taxon>Euthyneura</taxon>
        <taxon>Panpulmonata</taxon>
        <taxon>Sacoglossa</taxon>
        <taxon>Placobranchoidea</taxon>
        <taxon>Plakobranchidae</taxon>
        <taxon>Plakobranchus</taxon>
    </lineage>
</organism>
<dbReference type="GO" id="GO:0005669">
    <property type="term" value="C:transcription factor TFIID complex"/>
    <property type="evidence" value="ECO:0007669"/>
    <property type="project" value="InterPro"/>
</dbReference>
<dbReference type="Proteomes" id="UP000735302">
    <property type="component" value="Unassembled WGS sequence"/>
</dbReference>
<evidence type="ECO:0000256" key="2">
    <source>
        <dbReference type="ARBA" id="ARBA00007688"/>
    </source>
</evidence>
<feature type="domain" description="TATA box binding protein associated factor (TAF) histone-like fold" evidence="10">
    <location>
        <begin position="11"/>
        <end position="77"/>
    </location>
</feature>
<evidence type="ECO:0000256" key="9">
    <source>
        <dbReference type="SAM" id="MobiDB-lite"/>
    </source>
</evidence>
<feature type="region of interest" description="Disordered" evidence="9">
    <location>
        <begin position="168"/>
        <end position="195"/>
    </location>
</feature>
<reference evidence="11 12" key="1">
    <citation type="journal article" date="2021" name="Elife">
        <title>Chloroplast acquisition without the gene transfer in kleptoplastic sea slugs, Plakobranchus ocellatus.</title>
        <authorList>
            <person name="Maeda T."/>
            <person name="Takahashi S."/>
            <person name="Yoshida T."/>
            <person name="Shimamura S."/>
            <person name="Takaki Y."/>
            <person name="Nagai Y."/>
            <person name="Toyoda A."/>
            <person name="Suzuki Y."/>
            <person name="Arimoto A."/>
            <person name="Ishii H."/>
            <person name="Satoh N."/>
            <person name="Nishiyama T."/>
            <person name="Hasebe M."/>
            <person name="Maruyama T."/>
            <person name="Minagawa J."/>
            <person name="Obokata J."/>
            <person name="Shigenobu S."/>
        </authorList>
    </citation>
    <scope>NUCLEOTIDE SEQUENCE [LARGE SCALE GENOMIC DNA]</scope>
</reference>
<evidence type="ECO:0000256" key="7">
    <source>
        <dbReference type="ARBA" id="ARBA00023242"/>
    </source>
</evidence>
<dbReference type="InterPro" id="IPR004823">
    <property type="entry name" value="TAF_TATA-bd_Histone-like_dom"/>
</dbReference>
<dbReference type="GO" id="GO:0003713">
    <property type="term" value="F:transcription coactivator activity"/>
    <property type="evidence" value="ECO:0007669"/>
    <property type="project" value="TreeGrafter"/>
</dbReference>
<comment type="subunit">
    <text evidence="3">The nucleosome is a histone octamer containing two molecules each of H2A, H2B, H3 and H4 assembled in one H3-H4 heterotetramer and two H2A-H2B heterodimers. The octamer wraps approximately 147 bp of DNA.</text>
</comment>
<dbReference type="Pfam" id="PF07571">
    <property type="entry name" value="TAF6_C"/>
    <property type="match status" value="1"/>
</dbReference>
<dbReference type="FunFam" id="1.10.20.10:FF:000030">
    <property type="entry name" value="Transcription initiation factor TFIID subunit 6"/>
    <property type="match status" value="1"/>
</dbReference>
<dbReference type="CDD" id="cd22931">
    <property type="entry name" value="HFD_TAF6"/>
    <property type="match status" value="1"/>
</dbReference>
<feature type="region of interest" description="Disordered" evidence="9">
    <location>
        <begin position="494"/>
        <end position="528"/>
    </location>
</feature>
<evidence type="ECO:0000256" key="3">
    <source>
        <dbReference type="ARBA" id="ARBA00011538"/>
    </source>
</evidence>
<name>A0AAV4DR28_9GAST</name>
<dbReference type="SUPFAM" id="SSF48371">
    <property type="entry name" value="ARM repeat"/>
    <property type="match status" value="1"/>
</dbReference>
<dbReference type="Pfam" id="PF02969">
    <property type="entry name" value="TAF"/>
    <property type="match status" value="1"/>
</dbReference>
<feature type="compositionally biased region" description="Polar residues" evidence="9">
    <location>
        <begin position="494"/>
        <end position="508"/>
    </location>
</feature>
<dbReference type="InterPro" id="IPR037796">
    <property type="entry name" value="TAF6"/>
</dbReference>
<dbReference type="AlphaFoldDB" id="A0AAV4DR28"/>
<comment type="caution">
    <text evidence="11">The sequence shown here is derived from an EMBL/GenBank/DDBJ whole genome shotgun (WGS) entry which is preliminary data.</text>
</comment>
<dbReference type="GO" id="GO:0051123">
    <property type="term" value="P:RNA polymerase II preinitiation complex assembly"/>
    <property type="evidence" value="ECO:0007669"/>
    <property type="project" value="TreeGrafter"/>
</dbReference>
<evidence type="ECO:0000256" key="8">
    <source>
        <dbReference type="ARBA" id="ARBA00040091"/>
    </source>
</evidence>
<keyword evidence="5" id="KW-0805">Transcription regulation</keyword>
<sequence>MAAEKESRVGSVLPSESVKVIAESMGVSGLSDEASSFLAEDISYRLKLIIQEAEKLRQHSKRKKLTCSDFDTALQMKNVEPIYGMSSKDGYLPFRHASGGGREIFFTEEKEVDLNNIMADSTPKIPVDVSLKAHWLCIDGVQPALPENPPPASKDLQKQEILDTSLKQNAVTNRAHKRPHADSASKHKHGHHKHKDLVKLKNLATHELSVEQQYYYKEITESCVGPDEQKRAEALQSLQQDPGLHQMLPRFVAFAAEGVKINVVQNQLALLIYLMRMVKSLLDNQTIYLDKYLHDLLPAVTTCVVSRQLCLRPDMDNHWALRDFAARLVAQICRNYSNNTNNIQARITKRFSEAIQSEKVALSTQYGALAGLGELGTEVVKSSLLPYICILGDRMRYVNEGTALNSVDKIAAEHIKRQLTKYLPPVLKSFHNSSETVEEFNVAYGYLGPFLYSMFLQKEKGLASVGSLQTISTPPARSTLQLGQRPAQIMIQQPAASAPGTPQQSPFLTPTPSFQRSSSISSMAAPSTPTGVSGAQKFVIVSQGTPVASSSVMKVMTPQNQGSASNVTSAAGGQKIVLIQGGATLKTEDVAAVAGNQSRPSLLGSSQTFVGSAVTTTSNNISGKETL</sequence>
<dbReference type="SMART" id="SM00803">
    <property type="entry name" value="TAF"/>
    <property type="match status" value="1"/>
</dbReference>
<dbReference type="GO" id="GO:0000124">
    <property type="term" value="C:SAGA complex"/>
    <property type="evidence" value="ECO:0007669"/>
    <property type="project" value="InterPro"/>
</dbReference>
<evidence type="ECO:0000256" key="1">
    <source>
        <dbReference type="ARBA" id="ARBA00004123"/>
    </source>
</evidence>
<evidence type="ECO:0000256" key="5">
    <source>
        <dbReference type="ARBA" id="ARBA00023015"/>
    </source>
</evidence>
<gene>
    <name evidence="11" type="ORF">PoB_007305700</name>
</gene>
<dbReference type="PANTHER" id="PTHR10221:SF9">
    <property type="entry name" value="TRANSCRIPTION INITIATION FACTOR TFIID SUBUNIT 6"/>
    <property type="match status" value="1"/>
</dbReference>
<proteinExistence type="inferred from homology"/>
<dbReference type="GO" id="GO:0046982">
    <property type="term" value="F:protein heterodimerization activity"/>
    <property type="evidence" value="ECO:0007669"/>
    <property type="project" value="InterPro"/>
</dbReference>
<dbReference type="PANTHER" id="PTHR10221">
    <property type="entry name" value="TRANSCRIPTION INITIATION FACTOR TFIID SUBUNIT 6"/>
    <property type="match status" value="1"/>
</dbReference>
<dbReference type="Gene3D" id="1.10.20.10">
    <property type="entry name" value="Histone, subunit A"/>
    <property type="match status" value="1"/>
</dbReference>
<evidence type="ECO:0000256" key="6">
    <source>
        <dbReference type="ARBA" id="ARBA00023163"/>
    </source>
</evidence>
<accession>A0AAV4DR28</accession>
<dbReference type="SUPFAM" id="SSF47113">
    <property type="entry name" value="Histone-fold"/>
    <property type="match status" value="1"/>
</dbReference>
<dbReference type="InterPro" id="IPR011442">
    <property type="entry name" value="TAF6_C"/>
</dbReference>
<dbReference type="GO" id="GO:0046695">
    <property type="term" value="C:SLIK (SAGA-like) complex"/>
    <property type="evidence" value="ECO:0007669"/>
    <property type="project" value="InterPro"/>
</dbReference>
<keyword evidence="12" id="KW-1185">Reference proteome</keyword>
<dbReference type="EMBL" id="BLXT01008189">
    <property type="protein sequence ID" value="GFO46552.1"/>
    <property type="molecule type" value="Genomic_DNA"/>
</dbReference>
<evidence type="ECO:0000313" key="11">
    <source>
        <dbReference type="EMBL" id="GFO46552.1"/>
    </source>
</evidence>
<dbReference type="CDD" id="cd08050">
    <property type="entry name" value="TAF6C"/>
    <property type="match status" value="1"/>
</dbReference>
<protein>
    <recommendedName>
        <fullName evidence="4">Histone H4</fullName>
    </recommendedName>
    <alternativeName>
        <fullName evidence="8">Transcription initiation factor TFIID subunit 6</fullName>
    </alternativeName>
</protein>
<feature type="compositionally biased region" description="Low complexity" evidence="9">
    <location>
        <begin position="510"/>
        <end position="528"/>
    </location>
</feature>
<keyword evidence="6" id="KW-0804">Transcription</keyword>
<dbReference type="InterPro" id="IPR046344">
    <property type="entry name" value="TAF6_C_sf"/>
</dbReference>
<evidence type="ECO:0000256" key="4">
    <source>
        <dbReference type="ARBA" id="ARBA00020836"/>
    </source>
</evidence>